<dbReference type="AlphaFoldDB" id="A0A8J6L6Q4"/>
<sequence length="293" mass="34333">MMEQFIANSFGVLRSSTVVAKRGTFARMSHHGVPPFLTKFYNHRRVLLKVLNEENFSSSQSVLFIYTLIDREFGGKLLQEQRRNDGGNGLYPPPSLQALLTTYVFDLANTLDQEHSKPITIHLTKFPAVFKNHCDYNTAMVFLLDPLISPEDLSHWHHNVALRSLILQKQHNFCCTFKSDNEEILTAISLYVVNNMLHETFYQPRVISVDQDEGKLCSRRFQIQTERSDVSLFRVVLRRLILRPWFRGNCGRCWFSERRKVHTCPFQALAHFDGTREERREKRRPLKKDPFME</sequence>
<dbReference type="InterPro" id="IPR052620">
    <property type="entry name" value="ELYS/MEL-28_NucAsmblyFactor"/>
</dbReference>
<accession>A0A8J6L6Q4</accession>
<evidence type="ECO:0000313" key="1">
    <source>
        <dbReference type="EMBL" id="KAH0809645.1"/>
    </source>
</evidence>
<protein>
    <submittedName>
        <fullName evidence="1">Uncharacterized protein</fullName>
    </submittedName>
</protein>
<gene>
    <name evidence="1" type="ORF">GEV33_013147</name>
</gene>
<evidence type="ECO:0000313" key="2">
    <source>
        <dbReference type="Proteomes" id="UP000719412"/>
    </source>
</evidence>
<organism evidence="1 2">
    <name type="scientific">Tenebrio molitor</name>
    <name type="common">Yellow mealworm beetle</name>
    <dbReference type="NCBI Taxonomy" id="7067"/>
    <lineage>
        <taxon>Eukaryota</taxon>
        <taxon>Metazoa</taxon>
        <taxon>Ecdysozoa</taxon>
        <taxon>Arthropoda</taxon>
        <taxon>Hexapoda</taxon>
        <taxon>Insecta</taxon>
        <taxon>Pterygota</taxon>
        <taxon>Neoptera</taxon>
        <taxon>Endopterygota</taxon>
        <taxon>Coleoptera</taxon>
        <taxon>Polyphaga</taxon>
        <taxon>Cucujiformia</taxon>
        <taxon>Tenebrionidae</taxon>
        <taxon>Tenebrio</taxon>
    </lineage>
</organism>
<proteinExistence type="predicted"/>
<reference evidence="1" key="1">
    <citation type="journal article" date="2020" name="J Insects Food Feed">
        <title>The yellow mealworm (Tenebrio molitor) genome: a resource for the emerging insects as food and feed industry.</title>
        <authorList>
            <person name="Eriksson T."/>
            <person name="Andere A."/>
            <person name="Kelstrup H."/>
            <person name="Emery V."/>
            <person name="Picard C."/>
        </authorList>
    </citation>
    <scope>NUCLEOTIDE SEQUENCE</scope>
    <source>
        <strain evidence="1">Stoneville</strain>
        <tissue evidence="1">Whole head</tissue>
    </source>
</reference>
<dbReference type="Proteomes" id="UP000719412">
    <property type="component" value="Unassembled WGS sequence"/>
</dbReference>
<reference evidence="1" key="2">
    <citation type="submission" date="2021-08" db="EMBL/GenBank/DDBJ databases">
        <authorList>
            <person name="Eriksson T."/>
        </authorList>
    </citation>
    <scope>NUCLEOTIDE SEQUENCE</scope>
    <source>
        <strain evidence="1">Stoneville</strain>
        <tissue evidence="1">Whole head</tissue>
    </source>
</reference>
<dbReference type="EMBL" id="JABDTM020028007">
    <property type="protein sequence ID" value="KAH0809645.1"/>
    <property type="molecule type" value="Genomic_DNA"/>
</dbReference>
<dbReference type="PANTHER" id="PTHR21583:SF8">
    <property type="entry name" value="PROTEIN ELYS"/>
    <property type="match status" value="1"/>
</dbReference>
<keyword evidence="2" id="KW-1185">Reference proteome</keyword>
<dbReference type="PANTHER" id="PTHR21583">
    <property type="entry name" value="ELYS PROTEIN"/>
    <property type="match status" value="1"/>
</dbReference>
<name>A0A8J6L6Q4_TENMO</name>
<comment type="caution">
    <text evidence="1">The sequence shown here is derived from an EMBL/GenBank/DDBJ whole genome shotgun (WGS) entry which is preliminary data.</text>
</comment>